<evidence type="ECO:0000313" key="11">
    <source>
        <dbReference type="EMBL" id="MBG0741266.1"/>
    </source>
</evidence>
<dbReference type="InterPro" id="IPR022653">
    <property type="entry name" value="De-COase2_pyr-phos_BS"/>
</dbReference>
<feature type="domain" description="Orn/DAP/Arg decarboxylase 2 N-terminal" evidence="10">
    <location>
        <begin position="89"/>
        <end position="235"/>
    </location>
</feature>
<dbReference type="Gene3D" id="2.40.37.10">
    <property type="entry name" value="Lyase, Ornithine Decarboxylase, Chain A, domain 1"/>
    <property type="match status" value="1"/>
</dbReference>
<dbReference type="RefSeq" id="WP_196398199.1">
    <property type="nucleotide sequence ID" value="NZ_JADNYM010000027.1"/>
</dbReference>
<dbReference type="InterPro" id="IPR022644">
    <property type="entry name" value="De-COase2_N"/>
</dbReference>
<evidence type="ECO:0000256" key="4">
    <source>
        <dbReference type="ARBA" id="ARBA00023154"/>
    </source>
</evidence>
<dbReference type="CDD" id="cd06828">
    <property type="entry name" value="PLPDE_III_DapDC"/>
    <property type="match status" value="1"/>
</dbReference>
<feature type="binding site" evidence="6">
    <location>
        <position position="478"/>
    </location>
    <ligand>
        <name>substrate</name>
    </ligand>
</feature>
<comment type="function">
    <text evidence="6">Specifically catalyzes the decarboxylation of meso-diaminopimelate (meso-DAP) to L-lysine.</text>
</comment>
<dbReference type="PRINTS" id="PR01179">
    <property type="entry name" value="ODADCRBXLASE"/>
</dbReference>
<dbReference type="PANTHER" id="PTHR43727:SF2">
    <property type="entry name" value="GROUP IV DECARBOXYLASE"/>
    <property type="match status" value="1"/>
</dbReference>
<evidence type="ECO:0000313" key="12">
    <source>
        <dbReference type="Proteomes" id="UP000655366"/>
    </source>
</evidence>
<evidence type="ECO:0000256" key="3">
    <source>
        <dbReference type="ARBA" id="ARBA00022898"/>
    </source>
</evidence>
<keyword evidence="4 6" id="KW-0457">Lysine biosynthesis</keyword>
<gene>
    <name evidence="6" type="primary">lysA</name>
    <name evidence="11" type="ORF">IV500_18015</name>
</gene>
<dbReference type="SUPFAM" id="SSF50621">
    <property type="entry name" value="Alanine racemase C-terminal domain-like"/>
    <property type="match status" value="1"/>
</dbReference>
<feature type="domain" description="Orn/DAP/Arg decarboxylase 2 C-terminal" evidence="9">
    <location>
        <begin position="430"/>
        <end position="505"/>
    </location>
</feature>
<feature type="binding site" evidence="6">
    <location>
        <position position="507"/>
    </location>
    <ligand>
        <name>substrate</name>
    </ligand>
</feature>
<dbReference type="EC" id="4.1.1.20" evidence="6"/>
<comment type="caution">
    <text evidence="11">The sequence shown here is derived from an EMBL/GenBank/DDBJ whole genome shotgun (WGS) entry which is preliminary data.</text>
</comment>
<dbReference type="PANTHER" id="PTHR43727">
    <property type="entry name" value="DIAMINOPIMELATE DECARBOXYLASE"/>
    <property type="match status" value="1"/>
</dbReference>
<feature type="modified residue" description="N6-(pyridoxal phosphate)lysine" evidence="6 7">
    <location>
        <position position="119"/>
    </location>
</feature>
<reference evidence="11 12" key="1">
    <citation type="submission" date="2020-11" db="EMBL/GenBank/DDBJ databases">
        <title>Arthrobacter antarcticus sp. nov., isolated from Antarctic Soil.</title>
        <authorList>
            <person name="Li J."/>
        </authorList>
    </citation>
    <scope>NUCLEOTIDE SEQUENCE [LARGE SCALE GENOMIC DNA]</scope>
    <source>
        <strain evidence="11 12">Z1-20</strain>
    </source>
</reference>
<dbReference type="PROSITE" id="PS00879">
    <property type="entry name" value="ODR_DC_2_2"/>
    <property type="match status" value="1"/>
</dbReference>
<feature type="binding site" evidence="6">
    <location>
        <position position="446"/>
    </location>
    <ligand>
        <name>substrate</name>
    </ligand>
</feature>
<name>A0A931G5V4_9MICC</name>
<dbReference type="EMBL" id="JADNYM010000027">
    <property type="protein sequence ID" value="MBG0741266.1"/>
    <property type="molecule type" value="Genomic_DNA"/>
</dbReference>
<dbReference type="SUPFAM" id="SSF51419">
    <property type="entry name" value="PLP-binding barrel"/>
    <property type="match status" value="1"/>
</dbReference>
<evidence type="ECO:0000256" key="2">
    <source>
        <dbReference type="ARBA" id="ARBA00022793"/>
    </source>
</evidence>
<dbReference type="Proteomes" id="UP000655366">
    <property type="component" value="Unassembled WGS sequence"/>
</dbReference>
<keyword evidence="5 6" id="KW-0456">Lyase</keyword>
<protein>
    <recommendedName>
        <fullName evidence="6">Diaminopimelate decarboxylase</fullName>
        <shortName evidence="6">DAP decarboxylase</shortName>
        <shortName evidence="6">DAPDC</shortName>
        <ecNumber evidence="6">4.1.1.20</ecNumber>
    </recommendedName>
</protein>
<comment type="cofactor">
    <cofactor evidence="1 6 7">
        <name>pyridoxal 5'-phosphate</name>
        <dbReference type="ChEBI" id="CHEBI:597326"/>
    </cofactor>
</comment>
<evidence type="ECO:0000256" key="6">
    <source>
        <dbReference type="HAMAP-Rule" id="MF_02120"/>
    </source>
</evidence>
<keyword evidence="6" id="KW-0028">Amino-acid biosynthesis</keyword>
<feature type="binding site" evidence="6">
    <location>
        <position position="329"/>
    </location>
    <ligand>
        <name>pyridoxal 5'-phosphate</name>
        <dbReference type="ChEBI" id="CHEBI:597326"/>
    </ligand>
</feature>
<evidence type="ECO:0000256" key="7">
    <source>
        <dbReference type="PIRSR" id="PIRSR600183-50"/>
    </source>
</evidence>
<feature type="domain" description="Orn/DAP/Arg decarboxylase 2 N-terminal" evidence="10">
    <location>
        <begin position="266"/>
        <end position="377"/>
    </location>
</feature>
<feature type="binding site" evidence="6">
    <location>
        <position position="374"/>
    </location>
    <ligand>
        <name>substrate</name>
    </ligand>
</feature>
<evidence type="ECO:0000256" key="8">
    <source>
        <dbReference type="SAM" id="MobiDB-lite"/>
    </source>
</evidence>
<organism evidence="11 12">
    <name type="scientific">Arthrobacter terrae</name>
    <dbReference type="NCBI Taxonomy" id="2935737"/>
    <lineage>
        <taxon>Bacteria</taxon>
        <taxon>Bacillati</taxon>
        <taxon>Actinomycetota</taxon>
        <taxon>Actinomycetes</taxon>
        <taxon>Micrococcales</taxon>
        <taxon>Micrococcaceae</taxon>
        <taxon>Arthrobacter</taxon>
    </lineage>
</organism>
<dbReference type="InterPro" id="IPR029066">
    <property type="entry name" value="PLP-binding_barrel"/>
</dbReference>
<feature type="region of interest" description="Disordered" evidence="8">
    <location>
        <begin position="399"/>
        <end position="437"/>
    </location>
</feature>
<comment type="similarity">
    <text evidence="6">Belongs to the Orn/Lys/Arg decarboxylase class-II family. LysA subfamily.</text>
</comment>
<evidence type="ECO:0000256" key="5">
    <source>
        <dbReference type="ARBA" id="ARBA00023239"/>
    </source>
</evidence>
<keyword evidence="12" id="KW-1185">Reference proteome</keyword>
<dbReference type="PROSITE" id="PS00878">
    <property type="entry name" value="ODR_DC_2_1"/>
    <property type="match status" value="1"/>
</dbReference>
<evidence type="ECO:0000256" key="1">
    <source>
        <dbReference type="ARBA" id="ARBA00001933"/>
    </source>
</evidence>
<feature type="binding site" evidence="6">
    <location>
        <position position="507"/>
    </location>
    <ligand>
        <name>pyridoxal 5'-phosphate</name>
        <dbReference type="ChEBI" id="CHEBI:597326"/>
    </ligand>
</feature>
<dbReference type="Pfam" id="PF02784">
    <property type="entry name" value="Orn_Arg_deC_N"/>
    <property type="match status" value="2"/>
</dbReference>
<comment type="pathway">
    <text evidence="6">Amino-acid biosynthesis; L-lysine biosynthesis via DAP pathway; L-lysine from DL-2,6-diaminopimelate: step 1/1.</text>
</comment>
<sequence length="551" mass="57458">MADGKSAASAANRASVVGLTAASASAVVGASELAPGWLPFPADVNELTPSLWAHDVVRDTSGQLTVAGVAAADLHKEFGTPLFVISEADFRRRARDFKDSFDAAFADICGGVDVYYAGKAFLSIEIARWVDSEGLRLDTCSGGELAVAARAGLTGEKLGLHGNNKSDAEINRALQMHLGRIVVDSLDELERVGSIARRRGEIAKVLLRLTPGVHAHTHEFIATAHEDQKFGLSMAADSLPPEVPGVGTAPGDGPNAGAGVSGGVSAAEQAVAMAAADPGIELLGLHCHIGSQIFEPEGFELAARRLLTFLAQMRSKYSLVLPELDLGGGYGIAYTAADTPRPAAQIAQAMAAVVRSTCAALGITAPRISIEPGRAIVGSTTFTLYETGTLKTVKVELSATGTQRTAGPKDVDPQGARPQDDPQDDAQVTRPRRYVSVDGGMSDNARPVLYDADYSAVLAGRSSTAAPVLSRVVGKHCESGDIVVRDVYLPDDVAAGDLLAVPGTGAYCWALASNYNYVPRPPVVAVRDGSARLIVRGETEDDLLARDLGAE</sequence>
<feature type="binding site" evidence="6">
    <location>
        <position position="450"/>
    </location>
    <ligand>
        <name>substrate</name>
    </ligand>
</feature>
<dbReference type="InterPro" id="IPR022643">
    <property type="entry name" value="De-COase2_C"/>
</dbReference>
<accession>A0A931G5V4</accession>
<dbReference type="GO" id="GO:0030170">
    <property type="term" value="F:pyridoxal phosphate binding"/>
    <property type="evidence" value="ECO:0007669"/>
    <property type="project" value="UniProtKB-UniRule"/>
</dbReference>
<proteinExistence type="inferred from homology"/>
<dbReference type="Gene3D" id="3.20.20.10">
    <property type="entry name" value="Alanine racemase"/>
    <property type="match status" value="1"/>
</dbReference>
<keyword evidence="2 6" id="KW-0210">Decarboxylase</keyword>
<feature type="binding site" evidence="6">
    <location>
        <begin position="371"/>
        <end position="374"/>
    </location>
    <ligand>
        <name>pyridoxal 5'-phosphate</name>
        <dbReference type="ChEBI" id="CHEBI:597326"/>
    </ligand>
</feature>
<dbReference type="AlphaFoldDB" id="A0A931G5V4"/>
<dbReference type="InterPro" id="IPR002986">
    <property type="entry name" value="DAP_deCOOHase_LysA"/>
</dbReference>
<dbReference type="InterPro" id="IPR022657">
    <property type="entry name" value="De-COase2_CS"/>
</dbReference>
<feature type="active site" description="Proton donor" evidence="7">
    <location>
        <position position="477"/>
    </location>
</feature>
<dbReference type="HAMAP" id="MF_02120">
    <property type="entry name" value="LysA"/>
    <property type="match status" value="1"/>
</dbReference>
<dbReference type="PRINTS" id="PR01181">
    <property type="entry name" value="DAPDCRBXLASE"/>
</dbReference>
<keyword evidence="3 6" id="KW-0663">Pyridoxal phosphate</keyword>
<dbReference type="InterPro" id="IPR009006">
    <property type="entry name" value="Ala_racemase/Decarboxylase_C"/>
</dbReference>
<evidence type="ECO:0000259" key="10">
    <source>
        <dbReference type="Pfam" id="PF02784"/>
    </source>
</evidence>
<evidence type="ECO:0000259" key="9">
    <source>
        <dbReference type="Pfam" id="PF00278"/>
    </source>
</evidence>
<dbReference type="GO" id="GO:0008836">
    <property type="term" value="F:diaminopimelate decarboxylase activity"/>
    <property type="evidence" value="ECO:0007669"/>
    <property type="project" value="UniProtKB-UniRule"/>
</dbReference>
<dbReference type="InterPro" id="IPR000183">
    <property type="entry name" value="Orn/DAP/Arg_de-COase"/>
</dbReference>
<comment type="subunit">
    <text evidence="6">Homodimer.</text>
</comment>
<dbReference type="Pfam" id="PF00278">
    <property type="entry name" value="Orn_DAP_Arg_deC"/>
    <property type="match status" value="1"/>
</dbReference>
<comment type="catalytic activity">
    <reaction evidence="6">
        <text>meso-2,6-diaminopimelate + H(+) = L-lysine + CO2</text>
        <dbReference type="Rhea" id="RHEA:15101"/>
        <dbReference type="ChEBI" id="CHEBI:15378"/>
        <dbReference type="ChEBI" id="CHEBI:16526"/>
        <dbReference type="ChEBI" id="CHEBI:32551"/>
        <dbReference type="ChEBI" id="CHEBI:57791"/>
        <dbReference type="EC" id="4.1.1.20"/>
    </reaction>
</comment>
<dbReference type="GO" id="GO:0009089">
    <property type="term" value="P:lysine biosynthetic process via diaminopimelate"/>
    <property type="evidence" value="ECO:0007669"/>
    <property type="project" value="UniProtKB-UniRule"/>
</dbReference>